<feature type="region of interest" description="Disordered" evidence="2">
    <location>
        <begin position="8"/>
        <end position="49"/>
    </location>
</feature>
<dbReference type="SMART" id="SM00729">
    <property type="entry name" value="Elp3"/>
    <property type="match status" value="1"/>
</dbReference>
<dbReference type="PROSITE" id="PS51918">
    <property type="entry name" value="RADICAL_SAM"/>
    <property type="match status" value="1"/>
</dbReference>
<comment type="caution">
    <text evidence="4">The sequence shown here is derived from an EMBL/GenBank/DDBJ whole genome shotgun (WGS) entry which is preliminary data.</text>
</comment>
<dbReference type="InterPro" id="IPR006638">
    <property type="entry name" value="Elp3/MiaA/NifB-like_rSAM"/>
</dbReference>
<dbReference type="InterPro" id="IPR034505">
    <property type="entry name" value="Coproporphyrinogen-III_oxidase"/>
</dbReference>
<dbReference type="Pfam" id="PF04055">
    <property type="entry name" value="Radical_SAM"/>
    <property type="match status" value="1"/>
</dbReference>
<feature type="domain" description="Radical SAM core" evidence="3">
    <location>
        <begin position="116"/>
        <end position="354"/>
    </location>
</feature>
<evidence type="ECO:0000256" key="1">
    <source>
        <dbReference type="ARBA" id="ARBA00022490"/>
    </source>
</evidence>
<dbReference type="Gene3D" id="3.80.30.20">
    <property type="entry name" value="tm_1862 like domain"/>
    <property type="match status" value="1"/>
</dbReference>
<organism evidence="4 5">
    <name type="scientific">Burkholderia stagnalis</name>
    <dbReference type="NCBI Taxonomy" id="1503054"/>
    <lineage>
        <taxon>Bacteria</taxon>
        <taxon>Pseudomonadati</taxon>
        <taxon>Pseudomonadota</taxon>
        <taxon>Betaproteobacteria</taxon>
        <taxon>Burkholderiales</taxon>
        <taxon>Burkholderiaceae</taxon>
        <taxon>Burkholderia</taxon>
        <taxon>Burkholderia cepacia complex</taxon>
    </lineage>
</organism>
<dbReference type="Proteomes" id="UP000281098">
    <property type="component" value="Unassembled WGS sequence"/>
</dbReference>
<proteinExistence type="predicted"/>
<keyword evidence="1" id="KW-0963">Cytoplasm</keyword>
<accession>A0ABX9YXB0</accession>
<sequence>MAQALCAATRESVRRDLHRGQGSGAARRRVPHDHRGAHSMRTDAPAQRVGMRSRAAAFDDARAALARLGIPDMLPALHAAGLSIRRSVLGGTHSVAVYPPIDSLMPVESSTVLNAICFGGDTSLYVHIPFCETRCTFCHYTVQHYAGKGRASQTGENDVARYLDALRRELALWSARLARSGTALSSIYIGGGTPLVLEEEALRDLIRVIGDNYDILPGAEVCIEGSPLTITAPGGADKLRFLKAQGFTRLSFGVQSFDDAVLKYAGRGYKREVPIRAAQIASEIFDNWNLDLIQGLYKGSPAEAWQNLQTIAELRPAHLTWYHGRFADRPQGDWYRSEDRHGEFEDEHETLFGRMLIWQGMEALGYHSCDGNRFVRAQHYTDPFKKVRTSVSRDLLGVGAASYSHVGAGPAGYGCRGYAFRNDTQIRAYADRALAGEIPIATGRAIDDEELLAMSYATGLRSGRVEDAVLHAIAAGKPQLCAHYRELAGRLVGLGVLEPYADSEGNAGLRLTRLGRLFEDETLALFFSPAVKRTLTARPKPMAAPVRIVAKPAAALPAARA</sequence>
<reference evidence="4 5" key="1">
    <citation type="submission" date="2018-08" db="EMBL/GenBank/DDBJ databases">
        <title>Comparative analysis of Burkholderia isolates from Puerto Rico.</title>
        <authorList>
            <person name="Hall C."/>
            <person name="Sahl J."/>
            <person name="Wagner D."/>
        </authorList>
    </citation>
    <scope>NUCLEOTIDE SEQUENCE [LARGE SCALE GENOMIC DNA]</scope>
    <source>
        <strain evidence="4 5">Bp8966</strain>
    </source>
</reference>
<gene>
    <name evidence="4" type="ORF">DF017_01625</name>
</gene>
<dbReference type="SUPFAM" id="SSF102114">
    <property type="entry name" value="Radical SAM enzymes"/>
    <property type="match status" value="1"/>
</dbReference>
<dbReference type="SFLD" id="SFLDS00029">
    <property type="entry name" value="Radical_SAM"/>
    <property type="match status" value="1"/>
</dbReference>
<evidence type="ECO:0000313" key="4">
    <source>
        <dbReference type="EMBL" id="RQY98998.1"/>
    </source>
</evidence>
<evidence type="ECO:0000259" key="3">
    <source>
        <dbReference type="PROSITE" id="PS51918"/>
    </source>
</evidence>
<protein>
    <submittedName>
        <fullName evidence="4">Radical SAM protein</fullName>
    </submittedName>
</protein>
<dbReference type="PANTHER" id="PTHR13932">
    <property type="entry name" value="COPROPORPHYRINIGEN III OXIDASE"/>
    <property type="match status" value="1"/>
</dbReference>
<dbReference type="SFLD" id="SFLDG01065">
    <property type="entry name" value="anaerobic_coproporphyrinogen-I"/>
    <property type="match status" value="1"/>
</dbReference>
<dbReference type="EMBL" id="QTPM01000002">
    <property type="protein sequence ID" value="RQY98998.1"/>
    <property type="molecule type" value="Genomic_DNA"/>
</dbReference>
<dbReference type="InterPro" id="IPR023404">
    <property type="entry name" value="rSAM_horseshoe"/>
</dbReference>
<dbReference type="InterPro" id="IPR058240">
    <property type="entry name" value="rSAM_sf"/>
</dbReference>
<dbReference type="PANTHER" id="PTHR13932:SF5">
    <property type="entry name" value="RADICAL S-ADENOSYL METHIONINE DOMAIN-CONTAINING PROTEIN 1, MITOCHONDRIAL"/>
    <property type="match status" value="1"/>
</dbReference>
<evidence type="ECO:0000313" key="5">
    <source>
        <dbReference type="Proteomes" id="UP000281098"/>
    </source>
</evidence>
<name>A0ABX9YXB0_9BURK</name>
<keyword evidence="5" id="KW-1185">Reference proteome</keyword>
<evidence type="ECO:0000256" key="2">
    <source>
        <dbReference type="SAM" id="MobiDB-lite"/>
    </source>
</evidence>
<dbReference type="InterPro" id="IPR007197">
    <property type="entry name" value="rSAM"/>
</dbReference>
<feature type="compositionally biased region" description="Basic residues" evidence="2">
    <location>
        <begin position="26"/>
        <end position="38"/>
    </location>
</feature>